<dbReference type="Proteomes" id="UP001476798">
    <property type="component" value="Unassembled WGS sequence"/>
</dbReference>
<dbReference type="PANTHER" id="PTHR24020">
    <property type="entry name" value="COLLAGEN ALPHA"/>
    <property type="match status" value="1"/>
</dbReference>
<comment type="caution">
    <text evidence="2">The sequence shown here is derived from an EMBL/GenBank/DDBJ whole genome shotgun (WGS) entry which is preliminary data.</text>
</comment>
<dbReference type="SMART" id="SM00327">
    <property type="entry name" value="VWA"/>
    <property type="match status" value="1"/>
</dbReference>
<protein>
    <submittedName>
        <fullName evidence="2">Integrin alpha-11</fullName>
    </submittedName>
</protein>
<dbReference type="InterPro" id="IPR002035">
    <property type="entry name" value="VWF_A"/>
</dbReference>
<dbReference type="InterPro" id="IPR050525">
    <property type="entry name" value="ECM_Assembly_Org"/>
</dbReference>
<dbReference type="Gene3D" id="3.40.50.410">
    <property type="entry name" value="von Willebrand factor, type A domain"/>
    <property type="match status" value="1"/>
</dbReference>
<dbReference type="GO" id="GO:0007229">
    <property type="term" value="P:integrin-mediated signaling pathway"/>
    <property type="evidence" value="ECO:0007669"/>
    <property type="project" value="UniProtKB-KW"/>
</dbReference>
<name>A0ABV0NJD7_9TELE</name>
<dbReference type="Pfam" id="PF00092">
    <property type="entry name" value="VWA"/>
    <property type="match status" value="1"/>
</dbReference>
<keyword evidence="3" id="KW-1185">Reference proteome</keyword>
<dbReference type="SUPFAM" id="SSF53300">
    <property type="entry name" value="vWA-like"/>
    <property type="match status" value="1"/>
</dbReference>
<keyword evidence="2" id="KW-0401">Integrin</keyword>
<evidence type="ECO:0000313" key="2">
    <source>
        <dbReference type="EMBL" id="MEQ2171533.1"/>
    </source>
</evidence>
<dbReference type="PROSITE" id="PS50234">
    <property type="entry name" value="VWFA"/>
    <property type="match status" value="1"/>
</dbReference>
<dbReference type="InterPro" id="IPR036465">
    <property type="entry name" value="vWFA_dom_sf"/>
</dbReference>
<organism evidence="2 3">
    <name type="scientific">Goodea atripinnis</name>
    <dbReference type="NCBI Taxonomy" id="208336"/>
    <lineage>
        <taxon>Eukaryota</taxon>
        <taxon>Metazoa</taxon>
        <taxon>Chordata</taxon>
        <taxon>Craniata</taxon>
        <taxon>Vertebrata</taxon>
        <taxon>Euteleostomi</taxon>
        <taxon>Actinopterygii</taxon>
        <taxon>Neopterygii</taxon>
        <taxon>Teleostei</taxon>
        <taxon>Neoteleostei</taxon>
        <taxon>Acanthomorphata</taxon>
        <taxon>Ovalentaria</taxon>
        <taxon>Atherinomorphae</taxon>
        <taxon>Cyprinodontiformes</taxon>
        <taxon>Goodeidae</taxon>
        <taxon>Goodea</taxon>
    </lineage>
</organism>
<feature type="domain" description="VWFA" evidence="1">
    <location>
        <begin position="1"/>
        <end position="188"/>
    </location>
</feature>
<proteinExistence type="predicted"/>
<accession>A0ABV0NJD7</accession>
<dbReference type="PANTHER" id="PTHR24020:SF84">
    <property type="entry name" value="VWFA DOMAIN-CONTAINING PROTEIN"/>
    <property type="match status" value="1"/>
</dbReference>
<reference evidence="2 3" key="1">
    <citation type="submission" date="2021-06" db="EMBL/GenBank/DDBJ databases">
        <authorList>
            <person name="Palmer J.M."/>
        </authorList>
    </citation>
    <scope>NUCLEOTIDE SEQUENCE [LARGE SCALE GENOMIC DNA]</scope>
    <source>
        <strain evidence="2 3">GA_2019</strain>
        <tissue evidence="2">Muscle</tissue>
    </source>
</reference>
<sequence length="188" mass="20527">MTGTYQTGDVGVVQYGEKVVHEFQLSDYKSVEEVVKRARSIDQRGGEETNTALGISTARSQAFKQGGRRGAKKVMIVITDGESHDSADLQQAIEDSEKDGITRYAIAVLGYYNRRGINPEAFLNEIKYIASDPDDKFFVAAVFVYTRLVYTGTSKNGTAFGLQMSQAGFSAHNVEVSLTDATPLSHAI</sequence>
<evidence type="ECO:0000259" key="1">
    <source>
        <dbReference type="PROSITE" id="PS50234"/>
    </source>
</evidence>
<gene>
    <name evidence="2" type="primary">ITGA11</name>
    <name evidence="2" type="ORF">GOODEAATRI_011797</name>
</gene>
<evidence type="ECO:0000313" key="3">
    <source>
        <dbReference type="Proteomes" id="UP001476798"/>
    </source>
</evidence>
<dbReference type="EMBL" id="JAHRIO010040716">
    <property type="protein sequence ID" value="MEQ2171533.1"/>
    <property type="molecule type" value="Genomic_DNA"/>
</dbReference>